<feature type="non-terminal residue" evidence="3">
    <location>
        <position position="67"/>
    </location>
</feature>
<comment type="caution">
    <text evidence="3">The sequence shown here is derived from an EMBL/GenBank/DDBJ whole genome shotgun (WGS) entry which is preliminary data.</text>
</comment>
<proteinExistence type="predicted"/>
<feature type="non-terminal residue" evidence="3">
    <location>
        <position position="1"/>
    </location>
</feature>
<sequence>MQNNFGGAMVWTLDLDDFSGTFCNQGRYPLINTLKRTLGVNTSGCTAPANTLPPITQTPNPPADGRW</sequence>
<dbReference type="InterPro" id="IPR001223">
    <property type="entry name" value="Glyco_hydro18_cat"/>
</dbReference>
<protein>
    <submittedName>
        <fullName evidence="3">CHIA chitinase</fullName>
    </submittedName>
</protein>
<keyword evidence="4" id="KW-1185">Reference proteome</keyword>
<dbReference type="PROSITE" id="PS51910">
    <property type="entry name" value="GH18_2"/>
    <property type="match status" value="1"/>
</dbReference>
<name>A0ABS2YQR9_POLSE</name>
<evidence type="ECO:0000313" key="4">
    <source>
        <dbReference type="Proteomes" id="UP001166052"/>
    </source>
</evidence>
<dbReference type="SUPFAM" id="SSF51445">
    <property type="entry name" value="(Trans)glycosidases"/>
    <property type="match status" value="1"/>
</dbReference>
<organism evidence="3 4">
    <name type="scientific">Polypterus senegalus</name>
    <name type="common">Senegal bichir</name>
    <dbReference type="NCBI Taxonomy" id="55291"/>
    <lineage>
        <taxon>Eukaryota</taxon>
        <taxon>Metazoa</taxon>
        <taxon>Chordata</taxon>
        <taxon>Craniata</taxon>
        <taxon>Vertebrata</taxon>
        <taxon>Euteleostomi</taxon>
        <taxon>Actinopterygii</taxon>
        <taxon>Polypteriformes</taxon>
        <taxon>Polypteridae</taxon>
        <taxon>Polypterus</taxon>
    </lineage>
</organism>
<dbReference type="Gene3D" id="3.20.20.80">
    <property type="entry name" value="Glycosidases"/>
    <property type="match status" value="1"/>
</dbReference>
<evidence type="ECO:0000259" key="2">
    <source>
        <dbReference type="PROSITE" id="PS51910"/>
    </source>
</evidence>
<gene>
    <name evidence="3" type="primary">Chia_1</name>
    <name evidence="3" type="ORF">GTO92_0020267</name>
</gene>
<dbReference type="InterPro" id="IPR017853">
    <property type="entry name" value="GH"/>
</dbReference>
<feature type="compositionally biased region" description="Polar residues" evidence="1">
    <location>
        <begin position="45"/>
        <end position="58"/>
    </location>
</feature>
<feature type="region of interest" description="Disordered" evidence="1">
    <location>
        <begin position="45"/>
        <end position="67"/>
    </location>
</feature>
<evidence type="ECO:0000313" key="3">
    <source>
        <dbReference type="EMBL" id="MBN3289096.1"/>
    </source>
</evidence>
<dbReference type="EMBL" id="JAAWVN010001173">
    <property type="protein sequence ID" value="MBN3289096.1"/>
    <property type="molecule type" value="Genomic_DNA"/>
</dbReference>
<reference evidence="3" key="1">
    <citation type="journal article" date="2021" name="Cell">
        <title>Tracing the genetic footprints of vertebrate landing in non-teleost ray-finned fishes.</title>
        <authorList>
            <person name="Bi X."/>
            <person name="Wang K."/>
            <person name="Yang L."/>
            <person name="Pan H."/>
            <person name="Jiang H."/>
            <person name="Wei Q."/>
            <person name="Fang M."/>
            <person name="Yu H."/>
            <person name="Zhu C."/>
            <person name="Cai Y."/>
            <person name="He Y."/>
            <person name="Gan X."/>
            <person name="Zeng H."/>
            <person name="Yu D."/>
            <person name="Zhu Y."/>
            <person name="Jiang H."/>
            <person name="Qiu Q."/>
            <person name="Yang H."/>
            <person name="Zhang Y.E."/>
            <person name="Wang W."/>
            <person name="Zhu M."/>
            <person name="He S."/>
            <person name="Zhang G."/>
        </authorList>
    </citation>
    <scope>NUCLEOTIDE SEQUENCE</scope>
    <source>
        <strain evidence="3">Bchr_001</strain>
    </source>
</reference>
<feature type="domain" description="GH18" evidence="2">
    <location>
        <begin position="1"/>
        <end position="41"/>
    </location>
</feature>
<evidence type="ECO:0000256" key="1">
    <source>
        <dbReference type="SAM" id="MobiDB-lite"/>
    </source>
</evidence>
<dbReference type="Proteomes" id="UP001166052">
    <property type="component" value="Unassembled WGS sequence"/>
</dbReference>
<accession>A0ABS2YQR9</accession>